<feature type="binding site" description="in other chain" evidence="5">
    <location>
        <begin position="180"/>
        <end position="182"/>
    </location>
    <ligand>
        <name>a purine D-ribonucleoside</name>
        <dbReference type="ChEBI" id="CHEBI:142355"/>
        <note>ligand shared between dimeric partners</note>
    </ligand>
</feature>
<dbReference type="InterPro" id="IPR018016">
    <property type="entry name" value="Nucleoside_phosphorylase_CS"/>
</dbReference>
<dbReference type="Proteomes" id="UP001139293">
    <property type="component" value="Unassembled WGS sequence"/>
</dbReference>
<feature type="site" description="Important for catalytic activity" evidence="5">
    <location>
        <position position="218"/>
    </location>
</feature>
<dbReference type="GO" id="GO:0005829">
    <property type="term" value="C:cytosol"/>
    <property type="evidence" value="ECO:0007669"/>
    <property type="project" value="TreeGrafter"/>
</dbReference>
<comment type="subunit">
    <text evidence="5">Homohexamer; trimer of homodimers.</text>
</comment>
<dbReference type="AlphaFoldDB" id="A0A9X2CJ08"/>
<comment type="function">
    <text evidence="5">Catalyzes the reversible phosphorolytic breakdown of the N-glycosidic bond in the beta-(deoxy)ribonucleoside molecules, with the formation of the corresponding free purine bases and pentose-1-phosphate.</text>
</comment>
<organism evidence="7 8">
    <name type="scientific">Shewanella pneumatophori</name>
    <dbReference type="NCBI Taxonomy" id="314092"/>
    <lineage>
        <taxon>Bacteria</taxon>
        <taxon>Pseudomonadati</taxon>
        <taxon>Pseudomonadota</taxon>
        <taxon>Gammaproteobacteria</taxon>
        <taxon>Alteromonadales</taxon>
        <taxon>Shewanellaceae</taxon>
        <taxon>Shewanella</taxon>
    </lineage>
</organism>
<feature type="binding site" evidence="5">
    <location>
        <position position="5"/>
    </location>
    <ligand>
        <name>a purine D-ribonucleoside</name>
        <dbReference type="ChEBI" id="CHEBI:142355"/>
        <note>ligand shared between dimeric partners</note>
    </ligand>
</feature>
<accession>A0A9X2CJ08</accession>
<dbReference type="EMBL" id="JAKILB010000010">
    <property type="protein sequence ID" value="MCL1139999.1"/>
    <property type="molecule type" value="Genomic_DNA"/>
</dbReference>
<evidence type="ECO:0000256" key="2">
    <source>
        <dbReference type="ARBA" id="ARBA00022676"/>
    </source>
</evidence>
<dbReference type="PANTHER" id="PTHR43691:SF11">
    <property type="entry name" value="FI09636P-RELATED"/>
    <property type="match status" value="1"/>
</dbReference>
<evidence type="ECO:0000256" key="5">
    <source>
        <dbReference type="HAMAP-Rule" id="MF_01627"/>
    </source>
</evidence>
<dbReference type="HAMAP" id="MF_01627">
    <property type="entry name" value="Pur_nucleosid_phosp"/>
    <property type="match status" value="1"/>
</dbReference>
<feature type="binding site" description="in other chain" evidence="5">
    <location>
        <position position="25"/>
    </location>
    <ligand>
        <name>phosphate</name>
        <dbReference type="ChEBI" id="CHEBI:43474"/>
        <note>ligand shared between dimeric partners</note>
    </ligand>
</feature>
<dbReference type="InterPro" id="IPR035994">
    <property type="entry name" value="Nucleoside_phosphorylase_sf"/>
</dbReference>
<comment type="caution">
    <text evidence="7">The sequence shown here is derived from an EMBL/GenBank/DDBJ whole genome shotgun (WGS) entry which is preliminary data.</text>
</comment>
<feature type="binding site" evidence="5">
    <location>
        <position position="44"/>
    </location>
    <ligand>
        <name>phosphate</name>
        <dbReference type="ChEBI" id="CHEBI:43474"/>
        <note>ligand shared between dimeric partners</note>
    </ligand>
</feature>
<proteinExistence type="inferred from homology"/>
<dbReference type="RefSeq" id="WP_248470239.1">
    <property type="nucleotide sequence ID" value="NZ_JAKILB010000010.1"/>
</dbReference>
<keyword evidence="3 5" id="KW-0808">Transferase</keyword>
<comment type="catalytic activity">
    <reaction evidence="5">
        <text>a purine 2'-deoxy-D-ribonucleoside + phosphate = a purine nucleobase + 2-deoxy-alpha-D-ribose 1-phosphate</text>
        <dbReference type="Rhea" id="RHEA:36431"/>
        <dbReference type="ChEBI" id="CHEBI:26386"/>
        <dbReference type="ChEBI" id="CHEBI:43474"/>
        <dbReference type="ChEBI" id="CHEBI:57259"/>
        <dbReference type="ChEBI" id="CHEBI:142361"/>
        <dbReference type="EC" id="2.4.2.1"/>
    </reaction>
</comment>
<feature type="binding site" description="in other chain" evidence="5">
    <location>
        <begin position="88"/>
        <end position="91"/>
    </location>
    <ligand>
        <name>phosphate</name>
        <dbReference type="ChEBI" id="CHEBI:43474"/>
        <note>ligand shared between dimeric partners</note>
    </ligand>
</feature>
<feature type="binding site" description="in other chain" evidence="5">
    <location>
        <begin position="204"/>
        <end position="205"/>
    </location>
    <ligand>
        <name>a purine D-ribonucleoside</name>
        <dbReference type="ChEBI" id="CHEBI:142355"/>
        <note>ligand shared between dimeric partners</note>
    </ligand>
</feature>
<dbReference type="EC" id="2.4.2.1" evidence="5"/>
<evidence type="ECO:0000259" key="6">
    <source>
        <dbReference type="Pfam" id="PF01048"/>
    </source>
</evidence>
<evidence type="ECO:0000313" key="8">
    <source>
        <dbReference type="Proteomes" id="UP001139293"/>
    </source>
</evidence>
<feature type="active site" description="Proton donor" evidence="5">
    <location>
        <position position="205"/>
    </location>
</feature>
<dbReference type="NCBIfam" id="NF009914">
    <property type="entry name" value="PRK13374.1"/>
    <property type="match status" value="1"/>
</dbReference>
<dbReference type="InterPro" id="IPR004402">
    <property type="entry name" value="DeoD-type"/>
</dbReference>
<feature type="binding site" description="in other chain" evidence="5">
    <location>
        <position position="21"/>
    </location>
    <ligand>
        <name>phosphate</name>
        <dbReference type="ChEBI" id="CHEBI:43474"/>
        <note>ligand shared between dimeric partners</note>
    </ligand>
</feature>
<comment type="catalytic activity">
    <reaction evidence="4">
        <text>uridine + phosphate = alpha-D-ribose 1-phosphate + uracil</text>
        <dbReference type="Rhea" id="RHEA:24388"/>
        <dbReference type="ChEBI" id="CHEBI:16704"/>
        <dbReference type="ChEBI" id="CHEBI:17568"/>
        <dbReference type="ChEBI" id="CHEBI:43474"/>
        <dbReference type="ChEBI" id="CHEBI:57720"/>
        <dbReference type="EC" id="2.4.2.3"/>
    </reaction>
</comment>
<dbReference type="NCBIfam" id="NF004489">
    <property type="entry name" value="PRK05819.1"/>
    <property type="match status" value="1"/>
</dbReference>
<reference evidence="7" key="1">
    <citation type="submission" date="2022-01" db="EMBL/GenBank/DDBJ databases">
        <title>Whole genome-based taxonomy of the Shewanellaceae.</title>
        <authorList>
            <person name="Martin-Rodriguez A.J."/>
        </authorList>
    </citation>
    <scope>NUCLEOTIDE SEQUENCE</scope>
    <source>
        <strain evidence="7">KCTC 23973</strain>
    </source>
</reference>
<comment type="similarity">
    <text evidence="1 5">Belongs to the PNP/UDP phosphorylase family.</text>
</comment>
<feature type="domain" description="Nucleoside phosphorylase" evidence="6">
    <location>
        <begin position="16"/>
        <end position="235"/>
    </location>
</feature>
<evidence type="ECO:0000256" key="1">
    <source>
        <dbReference type="ARBA" id="ARBA00010456"/>
    </source>
</evidence>
<dbReference type="GO" id="GO:0004850">
    <property type="term" value="F:uridine phosphorylase activity"/>
    <property type="evidence" value="ECO:0007669"/>
    <property type="project" value="UniProtKB-EC"/>
</dbReference>
<dbReference type="CDD" id="cd09006">
    <property type="entry name" value="PNP_EcPNPI-like"/>
    <property type="match status" value="1"/>
</dbReference>
<dbReference type="SUPFAM" id="SSF53167">
    <property type="entry name" value="Purine and uridine phosphorylases"/>
    <property type="match status" value="1"/>
</dbReference>
<dbReference type="NCBIfam" id="TIGR00107">
    <property type="entry name" value="deoD"/>
    <property type="match status" value="1"/>
</dbReference>
<evidence type="ECO:0000256" key="4">
    <source>
        <dbReference type="ARBA" id="ARBA00048447"/>
    </source>
</evidence>
<dbReference type="Gene3D" id="3.40.50.1580">
    <property type="entry name" value="Nucleoside phosphorylase domain"/>
    <property type="match status" value="1"/>
</dbReference>
<comment type="catalytic activity">
    <reaction evidence="5">
        <text>a purine D-ribonucleoside + phosphate = a purine nucleobase + alpha-D-ribose 1-phosphate</text>
        <dbReference type="Rhea" id="RHEA:19805"/>
        <dbReference type="ChEBI" id="CHEBI:26386"/>
        <dbReference type="ChEBI" id="CHEBI:43474"/>
        <dbReference type="ChEBI" id="CHEBI:57720"/>
        <dbReference type="ChEBI" id="CHEBI:142355"/>
        <dbReference type="EC" id="2.4.2.1"/>
    </reaction>
</comment>
<name>A0A9X2CJ08_9GAMM</name>
<dbReference type="PROSITE" id="PS01232">
    <property type="entry name" value="PNP_UDP_1"/>
    <property type="match status" value="1"/>
</dbReference>
<keyword evidence="8" id="KW-1185">Reference proteome</keyword>
<evidence type="ECO:0000313" key="7">
    <source>
        <dbReference type="EMBL" id="MCL1139999.1"/>
    </source>
</evidence>
<evidence type="ECO:0000256" key="3">
    <source>
        <dbReference type="ARBA" id="ARBA00022679"/>
    </source>
</evidence>
<protein>
    <recommendedName>
        <fullName evidence="5">Purine nucleoside phosphorylase DeoD-type</fullName>
        <shortName evidence="5">PNP</shortName>
        <ecNumber evidence="5">2.4.2.1</ecNumber>
    </recommendedName>
</protein>
<dbReference type="PANTHER" id="PTHR43691">
    <property type="entry name" value="URIDINE PHOSPHORYLASE"/>
    <property type="match status" value="1"/>
</dbReference>
<sequence length="237" mass="25931">MMTPHINAENGAFAKTVLMPGDPLRAKYIADNFLENAVLITDVRNMLGYTGEYKGKKISVMGSGMGIPSISIYAKELITEYGVENIVRIGSCGAISDNIKLMDVVMAMGASTDSAVNRTRFAHTDFAMIADFNLLKRAADSAEKLGANYHVGNLYSSDLFYSADEERYDLMEKYGILGVEMEAAGLYGVATEYGAKALAMMTVTDHIRQGLHLTAEERQQTLNDMIKLTLDAVEDLL</sequence>
<dbReference type="InterPro" id="IPR000845">
    <property type="entry name" value="Nucleoside_phosphorylase_d"/>
</dbReference>
<keyword evidence="2 5" id="KW-0328">Glycosyltransferase</keyword>
<dbReference type="GO" id="GO:0006152">
    <property type="term" value="P:purine nucleoside catabolic process"/>
    <property type="evidence" value="ECO:0007669"/>
    <property type="project" value="TreeGrafter"/>
</dbReference>
<dbReference type="GO" id="GO:0004731">
    <property type="term" value="F:purine-nucleoside phosphorylase activity"/>
    <property type="evidence" value="ECO:0007669"/>
    <property type="project" value="UniProtKB-UniRule"/>
</dbReference>
<dbReference type="Pfam" id="PF01048">
    <property type="entry name" value="PNP_UDP_1"/>
    <property type="match status" value="1"/>
</dbReference>
<gene>
    <name evidence="5 7" type="primary">deoD</name>
    <name evidence="7" type="ORF">L2740_15745</name>
</gene>